<feature type="domain" description="N-acyl amino acid synthase FeeM catalytic core" evidence="1">
    <location>
        <begin position="23"/>
        <end position="172"/>
    </location>
</feature>
<organism evidence="2 3">
    <name type="scientific">Evansella alkalicola</name>
    <dbReference type="NCBI Taxonomy" id="745819"/>
    <lineage>
        <taxon>Bacteria</taxon>
        <taxon>Bacillati</taxon>
        <taxon>Bacillota</taxon>
        <taxon>Bacilli</taxon>
        <taxon>Bacillales</taxon>
        <taxon>Bacillaceae</taxon>
        <taxon>Evansella</taxon>
    </lineage>
</organism>
<keyword evidence="3" id="KW-1185">Reference proteome</keyword>
<accession>A0ABS6JTP7</accession>
<evidence type="ECO:0000313" key="2">
    <source>
        <dbReference type="EMBL" id="MBU9721958.1"/>
    </source>
</evidence>
<dbReference type="InterPro" id="IPR054597">
    <property type="entry name" value="FeeM_cat"/>
</dbReference>
<dbReference type="EMBL" id="JAHQCR010000045">
    <property type="protein sequence ID" value="MBU9721958.1"/>
    <property type="molecule type" value="Genomic_DNA"/>
</dbReference>
<proteinExistence type="predicted"/>
<dbReference type="SUPFAM" id="SSF55729">
    <property type="entry name" value="Acyl-CoA N-acyltransferases (Nat)"/>
    <property type="match status" value="1"/>
</dbReference>
<dbReference type="InterPro" id="IPR016181">
    <property type="entry name" value="Acyl_CoA_acyltransferase"/>
</dbReference>
<protein>
    <recommendedName>
        <fullName evidence="1">N-acyl amino acid synthase FeeM catalytic core domain-containing protein</fullName>
    </recommendedName>
</protein>
<name>A0ABS6JTP7_9BACI</name>
<dbReference type="Gene3D" id="3.40.630.30">
    <property type="match status" value="1"/>
</dbReference>
<dbReference type="RefSeq" id="WP_088076124.1">
    <property type="nucleotide sequence ID" value="NZ_JAHQCR010000045.1"/>
</dbReference>
<evidence type="ECO:0000259" key="1">
    <source>
        <dbReference type="Pfam" id="PF21926"/>
    </source>
</evidence>
<evidence type="ECO:0000313" key="3">
    <source>
        <dbReference type="Proteomes" id="UP000790580"/>
    </source>
</evidence>
<comment type="caution">
    <text evidence="2">The sequence shown here is derived from an EMBL/GenBank/DDBJ whole genome shotgun (WGS) entry which is preliminary data.</text>
</comment>
<dbReference type="Proteomes" id="UP000790580">
    <property type="component" value="Unassembled WGS sequence"/>
</dbReference>
<dbReference type="Pfam" id="PF21926">
    <property type="entry name" value="FeeM"/>
    <property type="match status" value="1"/>
</dbReference>
<sequence>MKKSNFQYQYQFGIASNQVRKEAVALHRARYQDVGFLKDDEEDPYENDSVYFVAQEMTRNQVVGVTRLIFLPVEKLPTFTNFNIYNKDYTKLIMLEPGSYAEMSAFTKMKNHDVGVFLLASIYQYSYQHGITHWFANIDERVYRYLNRVFSEIFKEIGNRRVYMGSVSVPCVVDLENAMIQMKERRPKIHELFLKTSYREMEVLSK</sequence>
<gene>
    <name evidence="2" type="ORF">KS407_10975</name>
</gene>
<reference evidence="2 3" key="1">
    <citation type="submission" date="2021-06" db="EMBL/GenBank/DDBJ databases">
        <title>Bacillus sp. RD4P76, an endophyte from a halophyte.</title>
        <authorList>
            <person name="Sun J.-Q."/>
        </authorList>
    </citation>
    <scope>NUCLEOTIDE SEQUENCE [LARGE SCALE GENOMIC DNA]</scope>
    <source>
        <strain evidence="2 3">JCM 17098</strain>
    </source>
</reference>